<feature type="domain" description="Type II/III secretion system secretin-like" evidence="2">
    <location>
        <begin position="55"/>
        <end position="222"/>
    </location>
</feature>
<dbReference type="InterPro" id="IPR004846">
    <property type="entry name" value="T2SS/T3SS_dom"/>
</dbReference>
<evidence type="ECO:0000313" key="4">
    <source>
        <dbReference type="Proteomes" id="UP000249794"/>
    </source>
</evidence>
<dbReference type="InterPro" id="IPR001775">
    <property type="entry name" value="GspD/PilQ"/>
</dbReference>
<comment type="caution">
    <text evidence="3">The sequence shown here is derived from an EMBL/GenBank/DDBJ whole genome shotgun (WGS) entry which is preliminary data.</text>
</comment>
<dbReference type="PRINTS" id="PR00811">
    <property type="entry name" value="BCTERIALGSPD"/>
</dbReference>
<comment type="similarity">
    <text evidence="1">Belongs to the bacterial secretin family.</text>
</comment>
<dbReference type="GO" id="GO:0015627">
    <property type="term" value="C:type II protein secretion system complex"/>
    <property type="evidence" value="ECO:0007669"/>
    <property type="project" value="TreeGrafter"/>
</dbReference>
<name>A0A2W4WKW7_9CYAN</name>
<dbReference type="Proteomes" id="UP000249794">
    <property type="component" value="Unassembled WGS sequence"/>
</dbReference>
<reference evidence="4" key="1">
    <citation type="submission" date="2018-04" db="EMBL/GenBank/DDBJ databases">
        <authorList>
            <person name="Cornet L."/>
        </authorList>
    </citation>
    <scope>NUCLEOTIDE SEQUENCE [LARGE SCALE GENOMIC DNA]</scope>
</reference>
<organism evidence="3 4">
    <name type="scientific">Phormidesmis priestleyi</name>
    <dbReference type="NCBI Taxonomy" id="268141"/>
    <lineage>
        <taxon>Bacteria</taxon>
        <taxon>Bacillati</taxon>
        <taxon>Cyanobacteriota</taxon>
        <taxon>Cyanophyceae</taxon>
        <taxon>Leptolyngbyales</taxon>
        <taxon>Leptolyngbyaceae</taxon>
        <taxon>Phormidesmis</taxon>
    </lineage>
</organism>
<protein>
    <submittedName>
        <fullName evidence="3">Secretion system protein</fullName>
    </submittedName>
</protein>
<dbReference type="EMBL" id="QBMP01000424">
    <property type="protein sequence ID" value="PZO42539.1"/>
    <property type="molecule type" value="Genomic_DNA"/>
</dbReference>
<accession>A0A2W4WKW7</accession>
<reference evidence="3 4" key="2">
    <citation type="submission" date="2018-06" db="EMBL/GenBank/DDBJ databases">
        <title>Metagenomic assembly of (sub)arctic Cyanobacteria and their associated microbiome from non-axenic cultures.</title>
        <authorList>
            <person name="Baurain D."/>
        </authorList>
    </citation>
    <scope>NUCLEOTIDE SEQUENCE [LARGE SCALE GENOMIC DNA]</scope>
    <source>
        <strain evidence="3">ULC027bin1</strain>
    </source>
</reference>
<dbReference type="PANTHER" id="PTHR30332">
    <property type="entry name" value="PROBABLE GENERAL SECRETION PATHWAY PROTEIN D"/>
    <property type="match status" value="1"/>
</dbReference>
<evidence type="ECO:0000259" key="2">
    <source>
        <dbReference type="Pfam" id="PF00263"/>
    </source>
</evidence>
<dbReference type="PANTHER" id="PTHR30332:SF17">
    <property type="entry name" value="TYPE IV PILIATION SYSTEM PROTEIN DR_0774-RELATED"/>
    <property type="match status" value="1"/>
</dbReference>
<dbReference type="GO" id="GO:0009306">
    <property type="term" value="P:protein secretion"/>
    <property type="evidence" value="ECO:0007669"/>
    <property type="project" value="InterPro"/>
</dbReference>
<gene>
    <name evidence="3" type="ORF">DCF15_22875</name>
</gene>
<feature type="non-terminal residue" evidence="3">
    <location>
        <position position="1"/>
    </location>
</feature>
<dbReference type="AlphaFoldDB" id="A0A2W4WKW7"/>
<dbReference type="Pfam" id="PF00263">
    <property type="entry name" value="Secretin"/>
    <property type="match status" value="1"/>
</dbReference>
<evidence type="ECO:0000256" key="1">
    <source>
        <dbReference type="RuleBase" id="RU004003"/>
    </source>
</evidence>
<proteinExistence type="inferred from homology"/>
<dbReference type="InterPro" id="IPR050810">
    <property type="entry name" value="Bact_Secretion_Sys_Channel"/>
</dbReference>
<evidence type="ECO:0000313" key="3">
    <source>
        <dbReference type="EMBL" id="PZO42539.1"/>
    </source>
</evidence>
<sequence length="250" mass="26510">GATSVTQTSGLGIINFGSAEPNVGGLGSSLLGSALSGGNPISLVTQFLARLQATITNGNAKIVTDPTLVVQEGQTAAVQLTQEVVTNLTRKETVDDAGRIEISTEIEKEDAGLNLQVQIDQIDDNGFVNLSVAPSISAPTGEFTSAEGTITLLSRRQLTSGQVRVRDGQTLVLSGIIQESDRTTATKVPILGDIPLLGALFRSTNRTEERRELIVLLTPQIISDSDSSVYGYSYTPGEDVQQLLQERQNQ</sequence>